<evidence type="ECO:0000313" key="4">
    <source>
        <dbReference type="Proteomes" id="UP000180098"/>
    </source>
</evidence>
<protein>
    <submittedName>
        <fullName evidence="3">Phage shock protein A</fullName>
    </submittedName>
</protein>
<dbReference type="PANTHER" id="PTHR31088">
    <property type="entry name" value="MEMBRANE-ASSOCIATED PROTEIN VIPP1, CHLOROPLASTIC"/>
    <property type="match status" value="1"/>
</dbReference>
<name>A0A1S2LRL7_9BACI</name>
<evidence type="ECO:0000256" key="2">
    <source>
        <dbReference type="SAM" id="Coils"/>
    </source>
</evidence>
<feature type="coiled-coil region" evidence="2">
    <location>
        <begin position="115"/>
        <end position="149"/>
    </location>
</feature>
<gene>
    <name evidence="3" type="ORF">BKP35_04680</name>
</gene>
<dbReference type="OrthoDB" id="9779630at2"/>
<dbReference type="Pfam" id="PF04012">
    <property type="entry name" value="PspA_IM30"/>
    <property type="match status" value="1"/>
</dbReference>
<reference evidence="3 4" key="1">
    <citation type="submission" date="2016-10" db="EMBL/GenBank/DDBJ databases">
        <title>Draft genome sequences of four alkaliphilic bacteria belonging to the Anaerobacillus genus.</title>
        <authorList>
            <person name="Bassil N.M."/>
            <person name="Lloyd J.R."/>
        </authorList>
    </citation>
    <scope>NUCLEOTIDE SEQUENCE [LARGE SCALE GENOMIC DNA]</scope>
    <source>
        <strain evidence="3 4">DSM 15340</strain>
    </source>
</reference>
<dbReference type="Proteomes" id="UP000180098">
    <property type="component" value="Unassembled WGS sequence"/>
</dbReference>
<dbReference type="InterPro" id="IPR007157">
    <property type="entry name" value="PspA_VIPP1"/>
</dbReference>
<comment type="caution">
    <text evidence="3">The sequence shown here is derived from an EMBL/GenBank/DDBJ whole genome shotgun (WGS) entry which is preliminary data.</text>
</comment>
<sequence length="225" mass="25670">MSIIRRFRDVMASNFNALLDKAENPEKMLDQCLRDLRSDYGKVKAETAAIMAEEQRAKRVLDECIEEMEKLQRFAIKALEQNNESDARKFLERRSQLSLKEADLKSSYELAVSNSQKMREMHSKLQEDIKDLESRKVMLKGKLSAAKAQERMNNMSSPMDGSSRSTFDRMEEKVNKALDTANAMAELNTPKDEIGDLMAKYSEGSSTDPSIDDELEALKKSLKDK</sequence>
<dbReference type="PANTHER" id="PTHR31088:SF6">
    <property type="entry name" value="PHAGE SHOCK PROTEIN A"/>
    <property type="match status" value="1"/>
</dbReference>
<dbReference type="AlphaFoldDB" id="A0A1S2LRL7"/>
<evidence type="ECO:0000256" key="1">
    <source>
        <dbReference type="ARBA" id="ARBA00043985"/>
    </source>
</evidence>
<evidence type="ECO:0000313" key="3">
    <source>
        <dbReference type="EMBL" id="OIJ15152.1"/>
    </source>
</evidence>
<keyword evidence="4" id="KW-1185">Reference proteome</keyword>
<accession>A0A1S2LRL7</accession>
<organism evidence="3 4">
    <name type="scientific">Anaerobacillus arseniciselenatis</name>
    <dbReference type="NCBI Taxonomy" id="85682"/>
    <lineage>
        <taxon>Bacteria</taxon>
        <taxon>Bacillati</taxon>
        <taxon>Bacillota</taxon>
        <taxon>Bacilli</taxon>
        <taxon>Bacillales</taxon>
        <taxon>Bacillaceae</taxon>
        <taxon>Anaerobacillus</taxon>
    </lineage>
</organism>
<keyword evidence="2" id="KW-0175">Coiled coil</keyword>
<proteinExistence type="inferred from homology"/>
<dbReference type="RefSeq" id="WP_071312256.1">
    <property type="nucleotide sequence ID" value="NZ_MLQQ01000002.1"/>
</dbReference>
<comment type="similarity">
    <text evidence="1">Belongs to the PspA/Vipp/IM30 family.</text>
</comment>
<dbReference type="EMBL" id="MLQQ01000002">
    <property type="protein sequence ID" value="OIJ15152.1"/>
    <property type="molecule type" value="Genomic_DNA"/>
</dbReference>